<dbReference type="Proteomes" id="UP000284644">
    <property type="component" value="Unassembled WGS sequence"/>
</dbReference>
<evidence type="ECO:0000256" key="1">
    <source>
        <dbReference type="SAM" id="MobiDB-lite"/>
    </source>
</evidence>
<comment type="caution">
    <text evidence="3">The sequence shown here is derived from an EMBL/GenBank/DDBJ whole genome shotgun (WGS) entry which is preliminary data.</text>
</comment>
<evidence type="ECO:0000313" key="4">
    <source>
        <dbReference type="EMBL" id="RHE12432.1"/>
    </source>
</evidence>
<dbReference type="PROSITE" id="PS51257">
    <property type="entry name" value="PROKAR_LIPOPROTEIN"/>
    <property type="match status" value="1"/>
</dbReference>
<proteinExistence type="predicted"/>
<keyword evidence="2" id="KW-1133">Transmembrane helix</keyword>
<feature type="compositionally biased region" description="Basic and acidic residues" evidence="1">
    <location>
        <begin position="57"/>
        <end position="68"/>
    </location>
</feature>
<name>A0A3E5A2D2_9FIRM</name>
<protein>
    <recommendedName>
        <fullName evidence="7">DUF3789 domain-containing protein</fullName>
    </recommendedName>
</protein>
<dbReference type="Proteomes" id="UP000261222">
    <property type="component" value="Unassembled WGS sequence"/>
</dbReference>
<dbReference type="EMBL" id="QSUB01000012">
    <property type="protein sequence ID" value="RGN01938.1"/>
    <property type="molecule type" value="Genomic_DNA"/>
</dbReference>
<keyword evidence="2" id="KW-0812">Transmembrane</keyword>
<evidence type="ECO:0000313" key="6">
    <source>
        <dbReference type="Proteomes" id="UP000284644"/>
    </source>
</evidence>
<accession>A0A3E5A2D2</accession>
<evidence type="ECO:0000256" key="2">
    <source>
        <dbReference type="SAM" id="Phobius"/>
    </source>
</evidence>
<evidence type="ECO:0000313" key="5">
    <source>
        <dbReference type="Proteomes" id="UP000261222"/>
    </source>
</evidence>
<organism evidence="3 5">
    <name type="scientific">Blautia obeum</name>
    <dbReference type="NCBI Taxonomy" id="40520"/>
    <lineage>
        <taxon>Bacteria</taxon>
        <taxon>Bacillati</taxon>
        <taxon>Bacillota</taxon>
        <taxon>Clostridia</taxon>
        <taxon>Lachnospirales</taxon>
        <taxon>Lachnospiraceae</taxon>
        <taxon>Blautia</taxon>
    </lineage>
</organism>
<keyword evidence="2" id="KW-0472">Membrane</keyword>
<dbReference type="RefSeq" id="WP_117739733.1">
    <property type="nucleotide sequence ID" value="NZ_QSFL01000003.1"/>
</dbReference>
<evidence type="ECO:0008006" key="7">
    <source>
        <dbReference type="Google" id="ProtNLM"/>
    </source>
</evidence>
<evidence type="ECO:0000313" key="3">
    <source>
        <dbReference type="EMBL" id="RGN01938.1"/>
    </source>
</evidence>
<sequence>MDRTVIFILLGAAYIVGVLSGVFSCCLMVASGRYHEQEEQFIGRKEDESQGQESPEDDQRRACRKEPE</sequence>
<feature type="region of interest" description="Disordered" evidence="1">
    <location>
        <begin position="40"/>
        <end position="68"/>
    </location>
</feature>
<gene>
    <name evidence="4" type="ORF">DW767_08700</name>
    <name evidence="3" type="ORF">DXB81_17090</name>
</gene>
<reference evidence="5 6" key="1">
    <citation type="submission" date="2018-08" db="EMBL/GenBank/DDBJ databases">
        <title>A genome reference for cultivated species of the human gut microbiota.</title>
        <authorList>
            <person name="Zou Y."/>
            <person name="Xue W."/>
            <person name="Luo G."/>
        </authorList>
    </citation>
    <scope>NUCLEOTIDE SEQUENCE [LARGE SCALE GENOMIC DNA]</scope>
    <source>
        <strain evidence="4 6">AM29-25AC</strain>
        <strain evidence="3 5">OM06-11AA</strain>
    </source>
</reference>
<feature type="transmembrane region" description="Helical" evidence="2">
    <location>
        <begin position="6"/>
        <end position="30"/>
    </location>
</feature>
<dbReference type="EMBL" id="QSJW01000005">
    <property type="protein sequence ID" value="RHE12432.1"/>
    <property type="molecule type" value="Genomic_DNA"/>
</dbReference>
<dbReference type="AlphaFoldDB" id="A0A3E5A2D2"/>